<dbReference type="STRING" id="67365.GCA_001704635_05491"/>
<accession>A0A1R1S4Y3</accession>
<name>A0A1R1S4Y3_9ACTN</name>
<reference evidence="3 4" key="1">
    <citation type="submission" date="2013-05" db="EMBL/GenBank/DDBJ databases">
        <title>Genome sequence of Streptomyces sparsogenes DSM 40356.</title>
        <authorList>
            <person name="Coyne S."/>
            <person name="Seebeck F.P."/>
        </authorList>
    </citation>
    <scope>NUCLEOTIDE SEQUENCE [LARGE SCALE GENOMIC DNA]</scope>
    <source>
        <strain evidence="3 4">DSM 40356</strain>
    </source>
</reference>
<sequence length="96" mass="10340">MNRHPFEPGKLIAGLVVLAVGLLYALDAAGEADLPPSAPLRPLVAGLCLAGLVSALAFGARLRRARRAERGRARGRAAWEEREERGEREERDEAVG</sequence>
<evidence type="ECO:0000313" key="3">
    <source>
        <dbReference type="EMBL" id="OMI33357.1"/>
    </source>
</evidence>
<dbReference type="AlphaFoldDB" id="A0A1R1S4Y3"/>
<organism evidence="3 4">
    <name type="scientific">Streptomyces sparsogenes DSM 40356</name>
    <dbReference type="NCBI Taxonomy" id="1331668"/>
    <lineage>
        <taxon>Bacteria</taxon>
        <taxon>Bacillati</taxon>
        <taxon>Actinomycetota</taxon>
        <taxon>Actinomycetes</taxon>
        <taxon>Kitasatosporales</taxon>
        <taxon>Streptomycetaceae</taxon>
        <taxon>Streptomyces</taxon>
    </lineage>
</organism>
<keyword evidence="4" id="KW-1185">Reference proteome</keyword>
<dbReference type="RefSeq" id="WP_065960803.1">
    <property type="nucleotide sequence ID" value="NZ_ASQP01000542.1"/>
</dbReference>
<feature type="transmembrane region" description="Helical" evidence="2">
    <location>
        <begin position="44"/>
        <end position="62"/>
    </location>
</feature>
<evidence type="ECO:0000256" key="1">
    <source>
        <dbReference type="SAM" id="MobiDB-lite"/>
    </source>
</evidence>
<comment type="caution">
    <text evidence="3">The sequence shown here is derived from an EMBL/GenBank/DDBJ whole genome shotgun (WGS) entry which is preliminary data.</text>
</comment>
<keyword evidence="2" id="KW-1133">Transmembrane helix</keyword>
<feature type="region of interest" description="Disordered" evidence="1">
    <location>
        <begin position="68"/>
        <end position="96"/>
    </location>
</feature>
<proteinExistence type="predicted"/>
<dbReference type="Proteomes" id="UP000186168">
    <property type="component" value="Unassembled WGS sequence"/>
</dbReference>
<dbReference type="GeneID" id="96743086"/>
<evidence type="ECO:0000256" key="2">
    <source>
        <dbReference type="SAM" id="Phobius"/>
    </source>
</evidence>
<evidence type="ECO:0000313" key="4">
    <source>
        <dbReference type="Proteomes" id="UP000186168"/>
    </source>
</evidence>
<keyword evidence="2" id="KW-0472">Membrane</keyword>
<protein>
    <submittedName>
        <fullName evidence="3">Uncharacterized protein</fullName>
    </submittedName>
</protein>
<gene>
    <name evidence="3" type="ORF">SPAR_41809</name>
</gene>
<dbReference type="EMBL" id="ASQP01000542">
    <property type="protein sequence ID" value="OMI33357.1"/>
    <property type="molecule type" value="Genomic_DNA"/>
</dbReference>
<keyword evidence="2" id="KW-0812">Transmembrane</keyword>